<dbReference type="STRING" id="1213859.L2FK25"/>
<evidence type="ECO:0000256" key="2">
    <source>
        <dbReference type="SAM" id="Phobius"/>
    </source>
</evidence>
<feature type="compositionally biased region" description="Basic and acidic residues" evidence="1">
    <location>
        <begin position="169"/>
        <end position="193"/>
    </location>
</feature>
<keyword evidence="2" id="KW-1133">Transmembrane helix</keyword>
<feature type="region of interest" description="Disordered" evidence="1">
    <location>
        <begin position="165"/>
        <end position="211"/>
    </location>
</feature>
<proteinExistence type="predicted"/>
<feature type="transmembrane region" description="Helical" evidence="2">
    <location>
        <begin position="580"/>
        <end position="602"/>
    </location>
</feature>
<keyword evidence="2" id="KW-0812">Transmembrane</keyword>
<name>L2FK25_COLFN</name>
<sequence>MSRFYLYLGFAVASIVLFAKGFTGRQFIAVTGLFARVIWRRFISALKEASSDSFDDNWTRIQGHDWYGYVRVWDIPDAASECARPNDPVSRERVCESAADLTLVLNSIPKSQNGPPLVYVVEVLEDHDSELLWNCGDGSINLEIRHITRRRARRIRDIEDIDEASSNYSHDDDTTSDSTHDNSTHGDDNHVVDIDDSVNNHGGRDLADEASASRCKIPPLSQYTTGLISLSSNRNWPSSHWCRLESFEIPLPAGIHKDISFAHVERNVLFLEHDEHCFVFIQCKTLVPNSSTVPDNLSKDERLERFMFNQLAEELSRDPFKATASFASQLYGLDHMYQVFKNTSKWKHMFILQYYHATLALYAEFVVAYEESYMNHKQPLFDPRRSEFKQGHLKEITKYSCRIRDIKRTGERMVEAIEYLVELAEEVVASQPSSAGPPTTSMATDKARFTELQLEIRGLCTEVRGCLSRLSTSLEHDIKFLGLRREMRQTNSVQRLTILATIFLPLSLSAGVLSMQTRFKDLGPLLYDFFGVVVLLGALVLPLLVFLSFLKIATDHVLVNLELRMTTAYRYKLERRLVSVLMWLSMTAFAIVVLVSFILGMFKDVILGAKILGYVSSCLGGSGNYREVWNVLGGKEMRANGEQTKRLLVRQVPLQIRQHR</sequence>
<dbReference type="AlphaFoldDB" id="L2FK25"/>
<feature type="transmembrane region" description="Helical" evidence="2">
    <location>
        <begin position="493"/>
        <end position="513"/>
    </location>
</feature>
<accession>L2FK25</accession>
<gene>
    <name evidence="3" type="ORF">CGGC5_12394</name>
</gene>
<reference evidence="3" key="1">
    <citation type="submission" date="2012-08" db="EMBL/GenBank/DDBJ databases">
        <title>Genome analysis of Colletotrichum orbiculare and Colletotrichum fructicola.</title>
        <authorList>
            <person name="Gan P.H.P."/>
            <person name="Ikeda K."/>
            <person name="Irieda H."/>
            <person name="Narusaka M."/>
            <person name="O'Connell R.J."/>
            <person name="Narusaka Y."/>
            <person name="Takano Y."/>
            <person name="Kubo Y."/>
            <person name="Shirasu K."/>
        </authorList>
    </citation>
    <scope>NUCLEOTIDE SEQUENCE</scope>
    <source>
        <strain evidence="3">Nara gc5</strain>
    </source>
</reference>
<evidence type="ECO:0000256" key="1">
    <source>
        <dbReference type="SAM" id="MobiDB-lite"/>
    </source>
</evidence>
<dbReference type="Gene3D" id="1.20.58.340">
    <property type="entry name" value="Magnesium transport protein CorA, transmembrane region"/>
    <property type="match status" value="1"/>
</dbReference>
<protein>
    <submittedName>
        <fullName evidence="3">Uncharacterized protein</fullName>
    </submittedName>
</protein>
<dbReference type="HOGENOM" id="CLU_415604_0_0_1"/>
<feature type="transmembrane region" description="Helical" evidence="2">
    <location>
        <begin position="525"/>
        <end position="550"/>
    </location>
</feature>
<evidence type="ECO:0000313" key="3">
    <source>
        <dbReference type="EMBL" id="ELA26707.1"/>
    </source>
</evidence>
<keyword evidence="2" id="KW-0472">Membrane</keyword>
<organism evidence="3">
    <name type="scientific">Colletotrichum fructicola (strain Nara gc5)</name>
    <name type="common">Anthracnose fungus</name>
    <name type="synonym">Colletotrichum gloeosporioides (strain Nara gc5)</name>
    <dbReference type="NCBI Taxonomy" id="1213859"/>
    <lineage>
        <taxon>Eukaryota</taxon>
        <taxon>Fungi</taxon>
        <taxon>Dikarya</taxon>
        <taxon>Ascomycota</taxon>
        <taxon>Pezizomycotina</taxon>
        <taxon>Sordariomycetes</taxon>
        <taxon>Hypocreomycetidae</taxon>
        <taxon>Glomerellales</taxon>
        <taxon>Glomerellaceae</taxon>
        <taxon>Colletotrichum</taxon>
        <taxon>Colletotrichum gloeosporioides species complex</taxon>
    </lineage>
</organism>
<dbReference type="EMBL" id="KB021031">
    <property type="protein sequence ID" value="ELA26707.1"/>
    <property type="molecule type" value="Genomic_DNA"/>
</dbReference>